<name>A0A4D6NQK4_VIGUN</name>
<dbReference type="AlphaFoldDB" id="A0A4D6NQK4"/>
<organism evidence="1 2">
    <name type="scientific">Vigna unguiculata</name>
    <name type="common">Cowpea</name>
    <dbReference type="NCBI Taxonomy" id="3917"/>
    <lineage>
        <taxon>Eukaryota</taxon>
        <taxon>Viridiplantae</taxon>
        <taxon>Streptophyta</taxon>
        <taxon>Embryophyta</taxon>
        <taxon>Tracheophyta</taxon>
        <taxon>Spermatophyta</taxon>
        <taxon>Magnoliopsida</taxon>
        <taxon>eudicotyledons</taxon>
        <taxon>Gunneridae</taxon>
        <taxon>Pentapetalae</taxon>
        <taxon>rosids</taxon>
        <taxon>fabids</taxon>
        <taxon>Fabales</taxon>
        <taxon>Fabaceae</taxon>
        <taxon>Papilionoideae</taxon>
        <taxon>50 kb inversion clade</taxon>
        <taxon>NPAAA clade</taxon>
        <taxon>indigoferoid/millettioid clade</taxon>
        <taxon>Phaseoleae</taxon>
        <taxon>Vigna</taxon>
    </lineage>
</organism>
<accession>A0A4D6NQK4</accession>
<reference evidence="1 2" key="1">
    <citation type="submission" date="2019-04" db="EMBL/GenBank/DDBJ databases">
        <title>An improved genome assembly and genetic linkage map for asparagus bean, Vigna unguiculata ssp. sesquipedialis.</title>
        <authorList>
            <person name="Xia Q."/>
            <person name="Zhang R."/>
            <person name="Dong Y."/>
        </authorList>
    </citation>
    <scope>NUCLEOTIDE SEQUENCE [LARGE SCALE GENOMIC DNA]</scope>
    <source>
        <tissue evidence="1">Leaf</tissue>
    </source>
</reference>
<proteinExistence type="predicted"/>
<protein>
    <submittedName>
        <fullName evidence="1">Uncharacterized protein</fullName>
    </submittedName>
</protein>
<evidence type="ECO:0000313" key="2">
    <source>
        <dbReference type="Proteomes" id="UP000501690"/>
    </source>
</evidence>
<gene>
    <name evidence="1" type="ORF">DEO72_LG11g1805</name>
</gene>
<evidence type="ECO:0000313" key="1">
    <source>
        <dbReference type="EMBL" id="QCE14799.1"/>
    </source>
</evidence>
<dbReference type="Proteomes" id="UP000501690">
    <property type="component" value="Linkage Group LG11"/>
</dbReference>
<keyword evidence="2" id="KW-1185">Reference proteome</keyword>
<dbReference type="EMBL" id="CP039355">
    <property type="protein sequence ID" value="QCE14799.1"/>
    <property type="molecule type" value="Genomic_DNA"/>
</dbReference>
<sequence length="121" mass="13421">MKLGSRFSLRRGAQVLSDKVPRSGERYSPKRELRWWITCDGMSGEVHTRLLSCGDTSEVGSYVPCSQLRDAACGEGIENPSRKGTSLGEKGELRIVSKTAILIWERKEEVLGTTKPTLSNH</sequence>